<dbReference type="Proteomes" id="UP001146120">
    <property type="component" value="Unassembled WGS sequence"/>
</dbReference>
<accession>A0AAV2YKD9</accession>
<proteinExistence type="predicted"/>
<comment type="caution">
    <text evidence="1">The sequence shown here is derived from an EMBL/GenBank/DDBJ whole genome shotgun (WGS) entry which is preliminary data.</text>
</comment>
<organism evidence="1 2">
    <name type="scientific">Lagenidium giganteum</name>
    <dbReference type="NCBI Taxonomy" id="4803"/>
    <lineage>
        <taxon>Eukaryota</taxon>
        <taxon>Sar</taxon>
        <taxon>Stramenopiles</taxon>
        <taxon>Oomycota</taxon>
        <taxon>Peronosporomycetes</taxon>
        <taxon>Pythiales</taxon>
        <taxon>Pythiaceae</taxon>
    </lineage>
</organism>
<reference evidence="1" key="2">
    <citation type="journal article" date="2023" name="Microbiol Resour">
        <title>Decontamination and Annotation of the Draft Genome Sequence of the Oomycete Lagenidium giganteum ARSEF 373.</title>
        <authorList>
            <person name="Morgan W.R."/>
            <person name="Tartar A."/>
        </authorList>
    </citation>
    <scope>NUCLEOTIDE SEQUENCE</scope>
    <source>
        <strain evidence="1">ARSEF 373</strain>
    </source>
</reference>
<dbReference type="EMBL" id="DAKRPA010000294">
    <property type="protein sequence ID" value="DAZ93758.1"/>
    <property type="molecule type" value="Genomic_DNA"/>
</dbReference>
<evidence type="ECO:0000313" key="2">
    <source>
        <dbReference type="Proteomes" id="UP001146120"/>
    </source>
</evidence>
<name>A0AAV2YKD9_9STRA</name>
<sequence>MGFSRARVDYGIYHMHREGSPIFLSVYVDDVLIEGPLTHLLALEVNVSQQQITLSQSSYVSKLLKRFNMEDAFPRYTPVLDTEIPVKPPKPYGPDVNRRDISYREPVGSLQYLVRCTRPNLANGV</sequence>
<feature type="non-terminal residue" evidence="1">
    <location>
        <position position="125"/>
    </location>
</feature>
<gene>
    <name evidence="1" type="ORF">N0F65_000601</name>
</gene>
<dbReference type="AlphaFoldDB" id="A0AAV2YKD9"/>
<reference evidence="1" key="1">
    <citation type="submission" date="2022-11" db="EMBL/GenBank/DDBJ databases">
        <authorList>
            <person name="Morgan W.R."/>
            <person name="Tartar A."/>
        </authorList>
    </citation>
    <scope>NUCLEOTIDE SEQUENCE</scope>
    <source>
        <strain evidence="1">ARSEF 373</strain>
    </source>
</reference>
<evidence type="ECO:0008006" key="3">
    <source>
        <dbReference type="Google" id="ProtNLM"/>
    </source>
</evidence>
<protein>
    <recommendedName>
        <fullName evidence="3">Reverse transcriptase Ty1/copia-type domain-containing protein</fullName>
    </recommendedName>
</protein>
<keyword evidence="2" id="KW-1185">Reference proteome</keyword>
<evidence type="ECO:0000313" key="1">
    <source>
        <dbReference type="EMBL" id="DAZ93758.1"/>
    </source>
</evidence>